<dbReference type="FunFam" id="3.10.150.10:FF:000008">
    <property type="entry name" value="Proliferating cell nuclear antigen"/>
    <property type="match status" value="1"/>
</dbReference>
<keyword evidence="7" id="KW-0256">Endoplasmic reticulum</keyword>
<dbReference type="PRINTS" id="PR00339">
    <property type="entry name" value="PCNACYCLIN"/>
</dbReference>
<evidence type="ECO:0000256" key="8">
    <source>
        <dbReference type="ARBA" id="ARBA00022989"/>
    </source>
</evidence>
<feature type="compositionally biased region" description="Polar residues" evidence="15">
    <location>
        <begin position="135"/>
        <end position="146"/>
    </location>
</feature>
<evidence type="ECO:0000256" key="14">
    <source>
        <dbReference type="RuleBase" id="RU003671"/>
    </source>
</evidence>
<evidence type="ECO:0000256" key="11">
    <source>
        <dbReference type="ARBA" id="ARBA00023242"/>
    </source>
</evidence>
<comment type="similarity">
    <text evidence="3">Belongs to the EMC6 family.</text>
</comment>
<dbReference type="Pfam" id="PF00705">
    <property type="entry name" value="PCNA_N"/>
    <property type="match status" value="1"/>
</dbReference>
<evidence type="ECO:0000256" key="15">
    <source>
        <dbReference type="SAM" id="MobiDB-lite"/>
    </source>
</evidence>
<keyword evidence="20" id="KW-1185">Reference proteome</keyword>
<evidence type="ECO:0000256" key="7">
    <source>
        <dbReference type="ARBA" id="ARBA00022824"/>
    </source>
</evidence>
<feature type="domain" description="Proliferating cell nuclear antigen PCNA C-terminal" evidence="18">
    <location>
        <begin position="492"/>
        <end position="619"/>
    </location>
</feature>
<dbReference type="GO" id="GO:0005789">
    <property type="term" value="C:endoplasmic reticulum membrane"/>
    <property type="evidence" value="ECO:0007669"/>
    <property type="project" value="UniProtKB-SubCell"/>
</dbReference>
<name>A0A4U0W6X6_9PEZI</name>
<gene>
    <name evidence="19" type="ORF">B0A49_09395</name>
</gene>
<evidence type="ECO:0000313" key="20">
    <source>
        <dbReference type="Proteomes" id="UP000308768"/>
    </source>
</evidence>
<evidence type="ECO:0000256" key="13">
    <source>
        <dbReference type="RuleBase" id="RU000641"/>
    </source>
</evidence>
<sequence>MDEEQRISACKASVRQLYTMLSSSPSDWRYYIVTARGVIASIESTTFMHSSSRVAEQTWLVNGLQQLAYHDADSEIVSDVADWCTRQWLTILMRHPDNVPALNGIGQNWLSRAQASLARIHRVEQSSSSSGGSSTRVTLSSESMTGSEEERQASQAAIEAEARLHTADYVEARGILLPATEYLNKAVEAAQAQNVLTGDLLATTAEAYMSLGNVSYTRINEQYFHQAISYLRMATSVLSNIRSLTASLFGVAAGILGLESYPGFIFYLLGSILVSVLVLALRAESKPKQYFHRPLGDLVTWESKKSRHRARKRLVSSEHEASKEGREKYTPAAWDVTSVQSQQQSILKHRDLFDVDTSTLSQTVTMLEARLEQANLLKKVVDAIKDLVQDCNFDCNDSGIALQAMDNSHVALVSMMLKSESFSPFRCDRNIALGINLTSLTKVLRCAANEDILTLKAEDAPDVVNLVFESAESDRLSEYDIKLMDIDQEHLGIPETEYAATISMPSAEFQKICRDLMALSESVSIECTKEGVKFACSGDIGSGSVTLRSHTNVEKPQLNVEIDLSEPVALTFSLKYLVNFCKASGLSEQVRLCLSNEVPLLVEYALSNNSYLRFYLAPKIGDEE</sequence>
<dbReference type="GO" id="GO:0070987">
    <property type="term" value="P:error-free translesion synthesis"/>
    <property type="evidence" value="ECO:0007669"/>
    <property type="project" value="UniProtKB-ARBA"/>
</dbReference>
<dbReference type="STRING" id="331657.A0A4U0W6X6"/>
<dbReference type="InterPro" id="IPR000730">
    <property type="entry name" value="Pr_cel_nuc_antig"/>
</dbReference>
<keyword evidence="8 16" id="KW-1133">Transmembrane helix</keyword>
<comment type="function">
    <text evidence="13">This protein is an auxiliary protein of DNA polymerase delta and is involved in the control of eukaryotic DNA replication by increasing the polymerase's processivity during elongation of the leading strand.</text>
</comment>
<accession>A0A4U0W6X6</accession>
<dbReference type="GO" id="GO:0003677">
    <property type="term" value="F:DNA binding"/>
    <property type="evidence" value="ECO:0007669"/>
    <property type="project" value="UniProtKB-KW"/>
</dbReference>
<feature type="region of interest" description="Disordered" evidence="15">
    <location>
        <begin position="123"/>
        <end position="157"/>
    </location>
</feature>
<dbReference type="NCBIfam" id="TIGR00590">
    <property type="entry name" value="pcna"/>
    <property type="match status" value="1"/>
</dbReference>
<dbReference type="InterPro" id="IPR022659">
    <property type="entry name" value="Pr_cel_nuc_antig_CS"/>
</dbReference>
<dbReference type="GO" id="GO:0006275">
    <property type="term" value="P:regulation of DNA replication"/>
    <property type="evidence" value="ECO:0007669"/>
    <property type="project" value="InterPro"/>
</dbReference>
<organism evidence="19 20">
    <name type="scientific">Cryomyces minteri</name>
    <dbReference type="NCBI Taxonomy" id="331657"/>
    <lineage>
        <taxon>Eukaryota</taxon>
        <taxon>Fungi</taxon>
        <taxon>Dikarya</taxon>
        <taxon>Ascomycota</taxon>
        <taxon>Pezizomycotina</taxon>
        <taxon>Dothideomycetes</taxon>
        <taxon>Dothideomycetes incertae sedis</taxon>
        <taxon>Cryomyces</taxon>
    </lineage>
</organism>
<dbReference type="PROSITE" id="PS00293">
    <property type="entry name" value="PCNA_2"/>
    <property type="match status" value="1"/>
</dbReference>
<comment type="subcellular location">
    <subcellularLocation>
        <location evidence="2">Endoplasmic reticulum membrane</location>
        <topology evidence="2">Multi-pass membrane protein</topology>
    </subcellularLocation>
    <subcellularLocation>
        <location evidence="1 13">Nucleus</location>
    </subcellularLocation>
</comment>
<comment type="similarity">
    <text evidence="4 14">Belongs to the PCNA family.</text>
</comment>
<dbReference type="AlphaFoldDB" id="A0A4U0W6X6"/>
<keyword evidence="10 16" id="KW-0472">Membrane</keyword>
<evidence type="ECO:0000259" key="17">
    <source>
        <dbReference type="Pfam" id="PF00705"/>
    </source>
</evidence>
<evidence type="ECO:0000256" key="5">
    <source>
        <dbReference type="ARBA" id="ARBA00022692"/>
    </source>
</evidence>
<dbReference type="CDD" id="cd00577">
    <property type="entry name" value="PCNA"/>
    <property type="match status" value="1"/>
</dbReference>
<dbReference type="InterPro" id="IPR029008">
    <property type="entry name" value="EMC6-like"/>
</dbReference>
<dbReference type="Gene3D" id="3.10.150.10">
    <property type="entry name" value="DNA Polymerase III, subunit A, domain 2"/>
    <property type="match status" value="2"/>
</dbReference>
<dbReference type="InterPro" id="IPR046938">
    <property type="entry name" value="DNA_clamp_sf"/>
</dbReference>
<keyword evidence="11 13" id="KW-0539">Nucleus</keyword>
<dbReference type="PANTHER" id="PTHR11352:SF0">
    <property type="entry name" value="PROLIFERATING CELL NUCLEAR ANTIGEN"/>
    <property type="match status" value="1"/>
</dbReference>
<dbReference type="SUPFAM" id="SSF55979">
    <property type="entry name" value="DNA clamp"/>
    <property type="match status" value="2"/>
</dbReference>
<dbReference type="FunFam" id="3.10.150.10:FF:000006">
    <property type="entry name" value="Proliferating cell nuclear antigen"/>
    <property type="match status" value="1"/>
</dbReference>
<dbReference type="GO" id="GO:0006298">
    <property type="term" value="P:mismatch repair"/>
    <property type="evidence" value="ECO:0007669"/>
    <property type="project" value="TreeGrafter"/>
</dbReference>
<dbReference type="GO" id="GO:0006272">
    <property type="term" value="P:leading strand elongation"/>
    <property type="evidence" value="ECO:0007669"/>
    <property type="project" value="TreeGrafter"/>
</dbReference>
<evidence type="ECO:0000256" key="2">
    <source>
        <dbReference type="ARBA" id="ARBA00004477"/>
    </source>
</evidence>
<dbReference type="GO" id="GO:0043626">
    <property type="term" value="C:PCNA complex"/>
    <property type="evidence" value="ECO:0007669"/>
    <property type="project" value="UniProtKB-ARBA"/>
</dbReference>
<keyword evidence="6 14" id="KW-0235">DNA replication</keyword>
<evidence type="ECO:0000256" key="3">
    <source>
        <dbReference type="ARBA" id="ARBA00009436"/>
    </source>
</evidence>
<evidence type="ECO:0000256" key="9">
    <source>
        <dbReference type="ARBA" id="ARBA00023125"/>
    </source>
</evidence>
<feature type="transmembrane region" description="Helical" evidence="16">
    <location>
        <begin position="264"/>
        <end position="283"/>
    </location>
</feature>
<dbReference type="Proteomes" id="UP000308768">
    <property type="component" value="Unassembled WGS sequence"/>
</dbReference>
<dbReference type="PANTHER" id="PTHR11352">
    <property type="entry name" value="PROLIFERATING CELL NUCLEAR ANTIGEN"/>
    <property type="match status" value="1"/>
</dbReference>
<evidence type="ECO:0000256" key="16">
    <source>
        <dbReference type="SAM" id="Phobius"/>
    </source>
</evidence>
<feature type="domain" description="Proliferating cell nuclear antigen PCNA N-terminal" evidence="17">
    <location>
        <begin position="366"/>
        <end position="488"/>
    </location>
</feature>
<dbReference type="GO" id="GO:0006273">
    <property type="term" value="P:lagging strand elongation"/>
    <property type="evidence" value="ECO:0007669"/>
    <property type="project" value="UniProtKB-ARBA"/>
</dbReference>
<dbReference type="Pfam" id="PF02747">
    <property type="entry name" value="PCNA_C"/>
    <property type="match status" value="1"/>
</dbReference>
<dbReference type="EMBL" id="NAJN01002065">
    <property type="protein sequence ID" value="TKA58240.1"/>
    <property type="molecule type" value="Genomic_DNA"/>
</dbReference>
<dbReference type="HAMAP" id="MF_00317">
    <property type="entry name" value="DNApol_clamp_arch"/>
    <property type="match status" value="1"/>
</dbReference>
<evidence type="ECO:0000256" key="12">
    <source>
        <dbReference type="ARBA" id="ARBA00054163"/>
    </source>
</evidence>
<comment type="caution">
    <text evidence="19">The sequence shown here is derived from an EMBL/GenBank/DDBJ whole genome shotgun (WGS) entry which is preliminary data.</text>
</comment>
<protein>
    <recommendedName>
        <fullName evidence="13">DNA sliding clamp PCNA</fullName>
    </recommendedName>
</protein>
<evidence type="ECO:0000313" key="19">
    <source>
        <dbReference type="EMBL" id="TKA58240.1"/>
    </source>
</evidence>
<evidence type="ECO:0000256" key="1">
    <source>
        <dbReference type="ARBA" id="ARBA00004123"/>
    </source>
</evidence>
<dbReference type="Pfam" id="PF07019">
    <property type="entry name" value="EMC6"/>
    <property type="match status" value="1"/>
</dbReference>
<proteinExistence type="inferred from homology"/>
<dbReference type="InterPro" id="IPR022649">
    <property type="entry name" value="Pr_cel_nuc_antig_C"/>
</dbReference>
<dbReference type="InterPro" id="IPR022648">
    <property type="entry name" value="Pr_cel_nuc_antig_N"/>
</dbReference>
<evidence type="ECO:0000256" key="10">
    <source>
        <dbReference type="ARBA" id="ARBA00023136"/>
    </source>
</evidence>
<dbReference type="GO" id="GO:0030337">
    <property type="term" value="F:DNA polymerase processivity factor activity"/>
    <property type="evidence" value="ECO:0007669"/>
    <property type="project" value="InterPro"/>
</dbReference>
<comment type="function">
    <text evidence="12">This protein is an auxiliary protein of DNA polymerase delta and is involved in the control of eukaryotic DNA replication by increasing the polymerase's processibility during elongation of the leading strand. Involved in DNA repair.</text>
</comment>
<evidence type="ECO:0000256" key="6">
    <source>
        <dbReference type="ARBA" id="ARBA00022705"/>
    </source>
</evidence>
<reference evidence="19 20" key="1">
    <citation type="submission" date="2017-03" db="EMBL/GenBank/DDBJ databases">
        <title>Genomes of endolithic fungi from Antarctica.</title>
        <authorList>
            <person name="Coleine C."/>
            <person name="Masonjones S."/>
            <person name="Stajich J.E."/>
        </authorList>
    </citation>
    <scope>NUCLEOTIDE SEQUENCE [LARGE SCALE GENOMIC DNA]</scope>
    <source>
        <strain evidence="19 20">CCFEE 5187</strain>
    </source>
</reference>
<feature type="transmembrane region" description="Helical" evidence="16">
    <location>
        <begin position="241"/>
        <end position="258"/>
    </location>
</feature>
<evidence type="ECO:0000256" key="4">
    <source>
        <dbReference type="ARBA" id="ARBA00010462"/>
    </source>
</evidence>
<dbReference type="OrthoDB" id="534348at2759"/>
<dbReference type="PROSITE" id="PS01251">
    <property type="entry name" value="PCNA_1"/>
    <property type="match status" value="1"/>
</dbReference>
<keyword evidence="5 16" id="KW-0812">Transmembrane</keyword>
<evidence type="ECO:0000259" key="18">
    <source>
        <dbReference type="Pfam" id="PF02747"/>
    </source>
</evidence>
<keyword evidence="9 14" id="KW-0238">DNA-binding</keyword>